<evidence type="ECO:0000256" key="2">
    <source>
        <dbReference type="HAMAP-Rule" id="MF_01867"/>
    </source>
</evidence>
<gene>
    <name evidence="2 5" type="primary">bshC</name>
    <name evidence="5" type="ORF">JFL43_06410</name>
</gene>
<proteinExistence type="inferred from homology"/>
<evidence type="ECO:0000313" key="6">
    <source>
        <dbReference type="Proteomes" id="UP000618943"/>
    </source>
</evidence>
<sequence length="538" mass="61421">MKLEQIDVPVTNQLLVDYRNQKSTILSFFHYANESQSFGKRLKDLENHPIRRPELVTVIREFMAPLEKSAKVEMHLQELEQNAVVVVGGQQAGLLTGPLYSVHKAISVLLLAREQRAKLGIPVVPVFWIAGEDHDIDEINHTFTALNGRLQKHIHPERSKKKTMASATALDIEDTRKFIKNVFQQYGETAYTEELIVKIDALVVKSHTYTDFFVQLMHWLFKEEGLLLLDAADPKLRAYEAPYFEKLINYSEDIAKVVSNREALLTENGYGTPIGATKENANLFYVREGERFLLERQEGKFVNDMANVQFTKAEMLQLATEQSACLSNNVVTRPLMQDMVFPVLAFVGGPGELAYWSTLKDAFELLGMKVPVFVPRMNMTIINRQVAHLLEEHDVTIADALSGKVANMQQAFKAKVYDDNAKDAIKNTKDLLQQQYAALQQHLHNNHIQLDKLVNKNLGIHDSQLDFLLHKIEAEVLLQHDVAIRKFNEMDGQLIPEGSLQERIFNPFQFMNEYGMTLIEDILQLPLEVNELHKAIYL</sequence>
<dbReference type="EMBL" id="JAEOAH010000005">
    <property type="protein sequence ID" value="MBK3494497.1"/>
    <property type="molecule type" value="Genomic_DNA"/>
</dbReference>
<feature type="domain" description="Bacillithiol biosynthesis BshC C-terminal coiled-coil" evidence="4">
    <location>
        <begin position="379"/>
        <end position="538"/>
    </location>
</feature>
<evidence type="ECO:0000259" key="4">
    <source>
        <dbReference type="Pfam" id="PF24850"/>
    </source>
</evidence>
<dbReference type="InterPro" id="IPR055399">
    <property type="entry name" value="CC_BshC"/>
</dbReference>
<organism evidence="5 6">
    <name type="scientific">Viridibacillus soli</name>
    <dbReference type="NCBI Taxonomy" id="2798301"/>
    <lineage>
        <taxon>Bacteria</taxon>
        <taxon>Bacillati</taxon>
        <taxon>Bacillota</taxon>
        <taxon>Bacilli</taxon>
        <taxon>Bacillales</taxon>
        <taxon>Caryophanaceae</taxon>
        <taxon>Viridibacillus</taxon>
    </lineage>
</organism>
<evidence type="ECO:0000259" key="3">
    <source>
        <dbReference type="Pfam" id="PF10079"/>
    </source>
</evidence>
<name>A0ABS1H509_9BACL</name>
<dbReference type="Pfam" id="PF10079">
    <property type="entry name" value="Rossmann-like_BshC"/>
    <property type="match status" value="1"/>
</dbReference>
<feature type="domain" description="Bacillithiol biosynthesis BshC N-terminal Rossmann-like" evidence="3">
    <location>
        <begin position="1"/>
        <end position="377"/>
    </location>
</feature>
<dbReference type="PIRSF" id="PIRSF012535">
    <property type="entry name" value="UCP012535"/>
    <property type="match status" value="1"/>
</dbReference>
<dbReference type="InterPro" id="IPR055398">
    <property type="entry name" value="Rossmann-like_BshC"/>
</dbReference>
<dbReference type="EC" id="6.-.-.-" evidence="2"/>
<evidence type="ECO:0000313" key="5">
    <source>
        <dbReference type="EMBL" id="MBK3494497.1"/>
    </source>
</evidence>
<dbReference type="RefSeq" id="WP_200748351.1">
    <property type="nucleotide sequence ID" value="NZ_JAEOAH010000005.1"/>
</dbReference>
<keyword evidence="6" id="KW-1185">Reference proteome</keyword>
<evidence type="ECO:0000256" key="1">
    <source>
        <dbReference type="ARBA" id="ARBA00022598"/>
    </source>
</evidence>
<comment type="function">
    <text evidence="2">Involved in bacillithiol (BSH) biosynthesis. May catalyze the last step of the pathway, the addition of cysteine to glucosamine malate (GlcN-Mal) to generate BSH.</text>
</comment>
<dbReference type="HAMAP" id="MF_01867">
    <property type="entry name" value="BshC"/>
    <property type="match status" value="1"/>
</dbReference>
<accession>A0ABS1H509</accession>
<comment type="caution">
    <text evidence="5">The sequence shown here is derived from an EMBL/GenBank/DDBJ whole genome shotgun (WGS) entry which is preliminary data.</text>
</comment>
<dbReference type="InterPro" id="IPR011199">
    <property type="entry name" value="Bacillithiol_biosynth_BshC"/>
</dbReference>
<dbReference type="Proteomes" id="UP000618943">
    <property type="component" value="Unassembled WGS sequence"/>
</dbReference>
<comment type="similarity">
    <text evidence="2">Belongs to the BshC family.</text>
</comment>
<keyword evidence="1 2" id="KW-0436">Ligase</keyword>
<dbReference type="NCBIfam" id="TIGR03998">
    <property type="entry name" value="thiol_BshC"/>
    <property type="match status" value="1"/>
</dbReference>
<reference evidence="5 6" key="1">
    <citation type="submission" date="2020-12" db="EMBL/GenBank/DDBJ databases">
        <title>YIM B01967 draft genome.</title>
        <authorList>
            <person name="Yan X."/>
        </authorList>
    </citation>
    <scope>NUCLEOTIDE SEQUENCE [LARGE SCALE GENOMIC DNA]</scope>
    <source>
        <strain evidence="5 6">YIM B01967</strain>
    </source>
</reference>
<dbReference type="Pfam" id="PF24850">
    <property type="entry name" value="CC_BshC"/>
    <property type="match status" value="1"/>
</dbReference>
<protein>
    <recommendedName>
        <fullName evidence="2">Putative cysteine ligase BshC</fullName>
        <ecNumber evidence="2">6.-.-.-</ecNumber>
    </recommendedName>
</protein>